<evidence type="ECO:0000313" key="4">
    <source>
        <dbReference type="Proteomes" id="UP000291822"/>
    </source>
</evidence>
<dbReference type="EMBL" id="SJTG01000001">
    <property type="protein sequence ID" value="TCI12805.1"/>
    <property type="molecule type" value="Genomic_DNA"/>
</dbReference>
<protein>
    <submittedName>
        <fullName evidence="3">Uncharacterized protein</fullName>
    </submittedName>
</protein>
<dbReference type="Proteomes" id="UP000291822">
    <property type="component" value="Unassembled WGS sequence"/>
</dbReference>
<evidence type="ECO:0000256" key="1">
    <source>
        <dbReference type="SAM" id="MobiDB-lite"/>
    </source>
</evidence>
<keyword evidence="4" id="KW-1185">Reference proteome</keyword>
<reference evidence="3 4" key="1">
    <citation type="submission" date="2019-02" db="EMBL/GenBank/DDBJ databases">
        <title>Dyella amyloliquefaciens sp. nov., isolated from forest soil.</title>
        <authorList>
            <person name="Gao Z.-H."/>
            <person name="Qiu L.-H."/>
        </authorList>
    </citation>
    <scope>NUCLEOTIDE SEQUENCE [LARGE SCALE GENOMIC DNA]</scope>
    <source>
        <strain evidence="3 4">KACC 12747</strain>
    </source>
</reference>
<feature type="transmembrane region" description="Helical" evidence="2">
    <location>
        <begin position="1351"/>
        <end position="1374"/>
    </location>
</feature>
<feature type="transmembrane region" description="Helical" evidence="2">
    <location>
        <begin position="1316"/>
        <end position="1339"/>
    </location>
</feature>
<organism evidence="3 4">
    <name type="scientific">Dyella soli</name>
    <dbReference type="NCBI Taxonomy" id="522319"/>
    <lineage>
        <taxon>Bacteria</taxon>
        <taxon>Pseudomonadati</taxon>
        <taxon>Pseudomonadota</taxon>
        <taxon>Gammaproteobacteria</taxon>
        <taxon>Lysobacterales</taxon>
        <taxon>Rhodanobacteraceae</taxon>
        <taxon>Dyella</taxon>
    </lineage>
</organism>
<feature type="region of interest" description="Disordered" evidence="1">
    <location>
        <begin position="118"/>
        <end position="141"/>
    </location>
</feature>
<keyword evidence="2" id="KW-0812">Transmembrane</keyword>
<keyword evidence="2" id="KW-0472">Membrane</keyword>
<proteinExistence type="predicted"/>
<sequence length="1446" mass="155589">MASNIRRGTIKTQGDLAKLASDPTFLEGFDRASLSRVDLTPGGVAAIVDLGQAVIRSDDFLSINFSLINLDVVAAQDGGPATLQPKAGKTAYIVLRFAPQSISEEAFYQILPSDPPIDPNFVGPSDPNAGQEDPRKPPVKSRIANGSRAVFRFDAKALAAANMASVPYTLQGILDACMHLPLSITANAARAPVRRLVIGPLSGVLLKRQRAAYARLSPGEQARTLSAALRNLRIVQNAGAGAAHLLMRRAELRADALTLNPSDGAIDNLANAVSPATAQHQSLHSSSAMATYGVIGAAGLQVVKTPSVTWRIAPGPVAPTATQTALELPYRLLLSPNETGRMLHASTARVFAPTGNTPLWHSRLAYFDDKTGVTTEGPGSGTELRAIWARVGPESIPKTFNGNYPQGDRPQPGNTPFRQVMDDFDRFEIVHESSNFRIRDGLQEPIACNRLMLSALGGWLDVHGGWKVPAGFSVEQWVHQATQARDHYVKVVYKGYLLPFGHPASLVKVTERKFHHDKPGNPAYLRQRQFLIVREPLVTFPTMTLPATGPRPDRPQNFTRYYHRQFFFTQIKCLTHVTPDLMDAASTDVNAHRQLMFWPCIPSASGAFPFKFSYVGTDLDGHEQQFDLAAMFIGNGLANPANDQDRHLAENYFKEAQTAYWAKGPDYRGADFKQQRVTVAPSLKSGDTVVELGKVMFGAEVEQLRLDPATRTGPLIYPMVDTAETLIPSLAYLTSNKKPSVISMNGQFIARRKDFDIGEVFADVKPNGPVLDFTSQGNRSGGFVQPNLAPTGLSRLAGPISGLASDFNTGTFDGGKFFESVSPLLFGCIPLGELLKALSFDTSKLDKLPKFVTEAMDAAQTFFSALGQANDLVGQLETMARAAAEAALQQAIKIALDQLKPQIQALDAATSAISNQIDQVSNAADALINAIHTTEKIFEPPHATLNGVIGNVESTLDGLLNAVNQRISQLPASGLSTAVQNVVSQQLVPIRTRIAQIQAIVDDLKQIPALLGPAGQLYDAISAFLVPPDQLADLLKDEGQLQSKIQAVGTALGTFQTAFDTIQLFAGAVRGTIVKIATTLRAITDKAADIAQLLSSLLGDEITIKFDWNPTIQSWPQPGNALYSGLGTLFLPHNPDAFVVGVEAKIKKSSGEAKVNVLCGLKAFDLILLGDKHSFMKLVFEKIEFRADSSAKMDVDVKFDGIHFLGPLKFVETLKDLIPLDGFSDPPALSISEKGIDASFSMALPSLAVGVLNLSNLSLGAGFTVPFIGQPLSVRFNFCTREQPFCLTVSMFGGGGFFGITIDPHGVQLMEAAFEFGAAIAVDFGVASGGVHVMAGIYFRMEQDKCTLTGYFRMGGEVSVLGIISVSIELYLALSYESDTGKAKGEATLTISVSVFMFSVSASIHCERKFAGSNGDPSFAALMGPDSGPVTDTTTYPWRDYVEAFA</sequence>
<evidence type="ECO:0000313" key="3">
    <source>
        <dbReference type="EMBL" id="TCI12805.1"/>
    </source>
</evidence>
<keyword evidence="2" id="KW-1133">Transmembrane helix</keyword>
<accession>A0A4R0YTT3</accession>
<comment type="caution">
    <text evidence="3">The sequence shown here is derived from an EMBL/GenBank/DDBJ whole genome shotgun (WGS) entry which is preliminary data.</text>
</comment>
<dbReference type="RefSeq" id="WP_131150416.1">
    <property type="nucleotide sequence ID" value="NZ_SJTG01000001.1"/>
</dbReference>
<gene>
    <name evidence="3" type="ORF">EZM97_05595</name>
</gene>
<feature type="transmembrane region" description="Helical" evidence="2">
    <location>
        <begin position="1386"/>
        <end position="1404"/>
    </location>
</feature>
<evidence type="ECO:0000256" key="2">
    <source>
        <dbReference type="SAM" id="Phobius"/>
    </source>
</evidence>
<name>A0A4R0YTT3_9GAMM</name>